<dbReference type="SUPFAM" id="SSF52980">
    <property type="entry name" value="Restriction endonuclease-like"/>
    <property type="match status" value="1"/>
</dbReference>
<sequence>MPPALDMDDDQFFEFCQVNRDLRIERTLEGEIIVMPPTGGETSDRNSDINFQLRLWNRQTKLGKVFESSCGFKLPNGADRSPDASWLKLERWESLSKEKRKKFIPLCPDFVIELRSPSDRVKDLKDKMEEYMENGARLGWLIEPNSRRVYIYRPDADVEQLENPATVKGDDSVLPGFVMVMEEIWEG</sequence>
<dbReference type="AlphaFoldDB" id="A0A1U7NBG0"/>
<comment type="caution">
    <text evidence="2">The sequence shown here is derived from an EMBL/GenBank/DDBJ whole genome shotgun (WGS) entry which is preliminary data.</text>
</comment>
<dbReference type="PANTHER" id="PTHR34107:SF7">
    <property type="entry name" value="SLR2092 PROTEIN"/>
    <property type="match status" value="1"/>
</dbReference>
<protein>
    <recommendedName>
        <fullName evidence="1">Putative restriction endonuclease domain-containing protein</fullName>
    </recommendedName>
</protein>
<organism evidence="2 3">
    <name type="scientific">Moorena bouillonii PNG</name>
    <dbReference type="NCBI Taxonomy" id="568701"/>
    <lineage>
        <taxon>Bacteria</taxon>
        <taxon>Bacillati</taxon>
        <taxon>Cyanobacteriota</taxon>
        <taxon>Cyanophyceae</taxon>
        <taxon>Coleofasciculales</taxon>
        <taxon>Coleofasciculaceae</taxon>
        <taxon>Moorena</taxon>
    </lineage>
</organism>
<dbReference type="InterPro" id="IPR011335">
    <property type="entry name" value="Restrct_endonuc-II-like"/>
</dbReference>
<dbReference type="EMBL" id="MKZS01000001">
    <property type="protein sequence ID" value="OLT63275.1"/>
    <property type="molecule type" value="Genomic_DNA"/>
</dbReference>
<name>A0A1U7NBG0_9CYAN</name>
<dbReference type="Proteomes" id="UP000186657">
    <property type="component" value="Unassembled WGS sequence"/>
</dbReference>
<feature type="domain" description="Putative restriction endonuclease" evidence="1">
    <location>
        <begin position="10"/>
        <end position="178"/>
    </location>
</feature>
<dbReference type="Pfam" id="PF05685">
    <property type="entry name" value="Uma2"/>
    <property type="match status" value="1"/>
</dbReference>
<evidence type="ECO:0000259" key="1">
    <source>
        <dbReference type="Pfam" id="PF05685"/>
    </source>
</evidence>
<dbReference type="InterPro" id="IPR008538">
    <property type="entry name" value="Uma2"/>
</dbReference>
<dbReference type="InterPro" id="IPR012296">
    <property type="entry name" value="Nuclease_put_TT1808"/>
</dbReference>
<keyword evidence="3" id="KW-1185">Reference proteome</keyword>
<accession>A0A1U7NBG0</accession>
<gene>
    <name evidence="2" type="ORF">BJP37_13560</name>
</gene>
<dbReference type="Gene3D" id="3.90.1570.10">
    <property type="entry name" value="tt1808, chain A"/>
    <property type="match status" value="1"/>
</dbReference>
<dbReference type="PANTHER" id="PTHR34107">
    <property type="entry name" value="SLL0198 PROTEIN-RELATED"/>
    <property type="match status" value="1"/>
</dbReference>
<dbReference type="CDD" id="cd06260">
    <property type="entry name" value="DUF820-like"/>
    <property type="match status" value="1"/>
</dbReference>
<proteinExistence type="predicted"/>
<evidence type="ECO:0000313" key="3">
    <source>
        <dbReference type="Proteomes" id="UP000186657"/>
    </source>
</evidence>
<reference evidence="2 3" key="1">
    <citation type="submission" date="2016-10" db="EMBL/GenBank/DDBJ databases">
        <title>Comparative genomics uncovers the prolific and rare metabolic potential of the cyanobacterial genus Moorea.</title>
        <authorList>
            <person name="Leao T."/>
            <person name="Castelao G."/>
            <person name="Korobeynikov A."/>
            <person name="Monroe E.A."/>
            <person name="Podell S."/>
            <person name="Glukhov E."/>
            <person name="Allen E."/>
            <person name="Gerwick W.H."/>
            <person name="Gerwick L."/>
        </authorList>
    </citation>
    <scope>NUCLEOTIDE SEQUENCE [LARGE SCALE GENOMIC DNA]</scope>
    <source>
        <strain evidence="2 3">PNG5-198</strain>
    </source>
</reference>
<evidence type="ECO:0000313" key="2">
    <source>
        <dbReference type="EMBL" id="OLT63275.1"/>
    </source>
</evidence>